<protein>
    <submittedName>
        <fullName evidence="1">Uncharacterized protein</fullName>
    </submittedName>
</protein>
<reference evidence="1" key="1">
    <citation type="submission" date="2015-04" db="EMBL/GenBank/DDBJ databases">
        <title>The genome sequence of the plant pathogenic Rhizarian Plasmodiophora brassicae reveals insights in its biotrophic life cycle and the origin of chitin synthesis.</title>
        <authorList>
            <person name="Schwelm A."/>
            <person name="Fogelqvist J."/>
            <person name="Knaust A."/>
            <person name="Julke S."/>
            <person name="Lilja T."/>
            <person name="Dhandapani V."/>
            <person name="Bonilla-Rosso G."/>
            <person name="Karlsson M."/>
            <person name="Shevchenko A."/>
            <person name="Choi S.R."/>
            <person name="Kim H.G."/>
            <person name="Park J.Y."/>
            <person name="Lim Y.P."/>
            <person name="Ludwig-Muller J."/>
            <person name="Dixelius C."/>
        </authorList>
    </citation>
    <scope>NUCLEOTIDE SEQUENCE</scope>
    <source>
        <tissue evidence="1">Potato root galls</tissue>
    </source>
</reference>
<evidence type="ECO:0000313" key="1">
    <source>
        <dbReference type="EMBL" id="CRZ11675.1"/>
    </source>
</evidence>
<organism evidence="1">
    <name type="scientific">Spongospora subterranea</name>
    <dbReference type="NCBI Taxonomy" id="70186"/>
    <lineage>
        <taxon>Eukaryota</taxon>
        <taxon>Sar</taxon>
        <taxon>Rhizaria</taxon>
        <taxon>Endomyxa</taxon>
        <taxon>Phytomyxea</taxon>
        <taxon>Plasmodiophorida</taxon>
        <taxon>Plasmodiophoridae</taxon>
        <taxon>Spongospora</taxon>
    </lineage>
</organism>
<feature type="non-terminal residue" evidence="1">
    <location>
        <position position="1"/>
    </location>
</feature>
<proteinExistence type="predicted"/>
<sequence length="415" mass="46011">LVDLENLVTMEALLGSAPGTVFDDTLLSKWICASWTYISANAHDRIDPRLPALLVHIWNQAPVLRITTPQLLQALVACAARGDRLAIAALIQPPIAPAVSWKHSTPFAIDRRQFSNSLLNTPPAASPNFQISELLDRITPPVYCVLNMAEMLIAIVADDLSSLLSLIQLLIRSLFASGGDWRIARLLSATPIVWARQWANFPLPFPGSIVQLLSGPVCFPLLLRIEDAVLQETDRESDERVALCAWPDWLAMSIFTRRSIIPAATLSDRRSRSSCQEWIDRVFHDETALFDPDCGDIAVSIGTLTVPWRATTKSWPYDRLMIALEHWIDLAPILPETDALTGLQRLISALDLANDAEDRVHGDAISARTFEIWKDFPHLRHLWEVAEHDAGAVAAKSSVSPNHDNLWAEGTSVLI</sequence>
<dbReference type="AlphaFoldDB" id="A0A0H5RBR9"/>
<dbReference type="EMBL" id="HACM01011233">
    <property type="protein sequence ID" value="CRZ11675.1"/>
    <property type="molecule type" value="Transcribed_RNA"/>
</dbReference>
<accession>A0A0H5RBR9</accession>
<name>A0A0H5RBR9_9EUKA</name>